<accession>A0AAD6NIQ7</accession>
<gene>
    <name evidence="2" type="ORF">Dda_7091</name>
</gene>
<feature type="compositionally biased region" description="Basic and acidic residues" evidence="1">
    <location>
        <begin position="141"/>
        <end position="157"/>
    </location>
</feature>
<feature type="compositionally biased region" description="Acidic residues" evidence="1">
    <location>
        <begin position="166"/>
        <end position="176"/>
    </location>
</feature>
<protein>
    <submittedName>
        <fullName evidence="2">Uncharacterized protein</fullName>
    </submittedName>
</protein>
<proteinExistence type="predicted"/>
<organism evidence="2 3">
    <name type="scientific">Drechslerella dactyloides</name>
    <name type="common">Nematode-trapping fungus</name>
    <name type="synonym">Arthrobotrys dactyloides</name>
    <dbReference type="NCBI Taxonomy" id="74499"/>
    <lineage>
        <taxon>Eukaryota</taxon>
        <taxon>Fungi</taxon>
        <taxon>Dikarya</taxon>
        <taxon>Ascomycota</taxon>
        <taxon>Pezizomycotina</taxon>
        <taxon>Orbiliomycetes</taxon>
        <taxon>Orbiliales</taxon>
        <taxon>Orbiliaceae</taxon>
        <taxon>Drechslerella</taxon>
    </lineage>
</organism>
<keyword evidence="3" id="KW-1185">Reference proteome</keyword>
<dbReference type="EMBL" id="JAQGDS010000009">
    <property type="protein sequence ID" value="KAJ6258173.1"/>
    <property type="molecule type" value="Genomic_DNA"/>
</dbReference>
<reference evidence="2" key="1">
    <citation type="submission" date="2023-01" db="EMBL/GenBank/DDBJ databases">
        <title>The chitinases involved in constricting ring structure development in the nematode-trapping fungus Drechslerella dactyloides.</title>
        <authorList>
            <person name="Wang R."/>
            <person name="Zhang L."/>
            <person name="Tang P."/>
            <person name="Li S."/>
            <person name="Liang L."/>
        </authorList>
    </citation>
    <scope>NUCLEOTIDE SEQUENCE</scope>
    <source>
        <strain evidence="2">YMF1.00031</strain>
    </source>
</reference>
<feature type="region of interest" description="Disordered" evidence="1">
    <location>
        <begin position="46"/>
        <end position="65"/>
    </location>
</feature>
<evidence type="ECO:0000256" key="1">
    <source>
        <dbReference type="SAM" id="MobiDB-lite"/>
    </source>
</evidence>
<evidence type="ECO:0000313" key="2">
    <source>
        <dbReference type="EMBL" id="KAJ6258173.1"/>
    </source>
</evidence>
<sequence>MVRDAASDEIAIDTPISTVASATMKLGLQTLNVSNLQTGNHITKRTLSAEPANPSKLGSTTEVINPNIKTPDALKYPITEATMKQRKTPRKMSSLVRAMTGQNNDPPLSKYRNSSFQFKKTGSDGFSTERSSSRATSHISRQKETVAKRKSKRESARHYQAQVSFFEDEENENVTS</sequence>
<evidence type="ECO:0000313" key="3">
    <source>
        <dbReference type="Proteomes" id="UP001221413"/>
    </source>
</evidence>
<feature type="compositionally biased region" description="Polar residues" evidence="1">
    <location>
        <begin position="100"/>
        <end position="139"/>
    </location>
</feature>
<dbReference type="Proteomes" id="UP001221413">
    <property type="component" value="Unassembled WGS sequence"/>
</dbReference>
<feature type="region of interest" description="Disordered" evidence="1">
    <location>
        <begin position="99"/>
        <end position="176"/>
    </location>
</feature>
<comment type="caution">
    <text evidence="2">The sequence shown here is derived from an EMBL/GenBank/DDBJ whole genome shotgun (WGS) entry which is preliminary data.</text>
</comment>
<name>A0AAD6NIQ7_DREDA</name>
<feature type="compositionally biased region" description="Polar residues" evidence="1">
    <location>
        <begin position="56"/>
        <end position="65"/>
    </location>
</feature>
<dbReference type="AlphaFoldDB" id="A0AAD6NIQ7"/>